<organism evidence="1 2">
    <name type="scientific">Ascodesmis nigricans</name>
    <dbReference type="NCBI Taxonomy" id="341454"/>
    <lineage>
        <taxon>Eukaryota</taxon>
        <taxon>Fungi</taxon>
        <taxon>Dikarya</taxon>
        <taxon>Ascomycota</taxon>
        <taxon>Pezizomycotina</taxon>
        <taxon>Pezizomycetes</taxon>
        <taxon>Pezizales</taxon>
        <taxon>Ascodesmidaceae</taxon>
        <taxon>Ascodesmis</taxon>
    </lineage>
</organism>
<proteinExistence type="predicted"/>
<dbReference type="InParanoid" id="A0A4S2N0K6"/>
<reference evidence="1 2" key="1">
    <citation type="submission" date="2019-04" db="EMBL/GenBank/DDBJ databases">
        <title>Comparative genomics and transcriptomics to analyze fruiting body development in filamentous ascomycetes.</title>
        <authorList>
            <consortium name="DOE Joint Genome Institute"/>
            <person name="Lutkenhaus R."/>
            <person name="Traeger S."/>
            <person name="Breuer J."/>
            <person name="Kuo A."/>
            <person name="Lipzen A."/>
            <person name="Pangilinan J."/>
            <person name="Dilworth D."/>
            <person name="Sandor L."/>
            <person name="Poggeler S."/>
            <person name="Barry K."/>
            <person name="Grigoriev I.V."/>
            <person name="Nowrousian M."/>
        </authorList>
    </citation>
    <scope>NUCLEOTIDE SEQUENCE [LARGE SCALE GENOMIC DNA]</scope>
    <source>
        <strain evidence="1 2">CBS 389.68</strain>
    </source>
</reference>
<name>A0A4S2N0K6_9PEZI</name>
<gene>
    <name evidence="1" type="ORF">EX30DRAFT_189930</name>
</gene>
<dbReference type="Proteomes" id="UP000298138">
    <property type="component" value="Unassembled WGS sequence"/>
</dbReference>
<evidence type="ECO:0000313" key="2">
    <source>
        <dbReference type="Proteomes" id="UP000298138"/>
    </source>
</evidence>
<dbReference type="EMBL" id="ML220115">
    <property type="protein sequence ID" value="TGZ82551.1"/>
    <property type="molecule type" value="Genomic_DNA"/>
</dbReference>
<accession>A0A4S2N0K6</accession>
<evidence type="ECO:0000313" key="1">
    <source>
        <dbReference type="EMBL" id="TGZ82551.1"/>
    </source>
</evidence>
<sequence>MPNRADRSHHPHNSEVLLQIHRHPHRHDHRWASPCRPLQPKRIIRFHHWYNLTSPSRRRACGQVRSPPICNKPNRPTPPRFNALTAALRCDMALVVTG</sequence>
<dbReference type="AlphaFoldDB" id="A0A4S2N0K6"/>
<protein>
    <submittedName>
        <fullName evidence="1">Uncharacterized protein</fullName>
    </submittedName>
</protein>
<keyword evidence="2" id="KW-1185">Reference proteome</keyword>